<reference evidence="1 2" key="1">
    <citation type="submission" date="2019-05" db="EMBL/GenBank/DDBJ databases">
        <title>Another draft genome of Portunus trituberculatus and its Hox gene families provides insights of decapod evolution.</title>
        <authorList>
            <person name="Jeong J.-H."/>
            <person name="Song I."/>
            <person name="Kim S."/>
            <person name="Choi T."/>
            <person name="Kim D."/>
            <person name="Ryu S."/>
            <person name="Kim W."/>
        </authorList>
    </citation>
    <scope>NUCLEOTIDE SEQUENCE [LARGE SCALE GENOMIC DNA]</scope>
    <source>
        <tissue evidence="1">Muscle</tissue>
    </source>
</reference>
<dbReference type="EMBL" id="VSRR010002340">
    <property type="protein sequence ID" value="MPC30939.1"/>
    <property type="molecule type" value="Genomic_DNA"/>
</dbReference>
<dbReference type="AlphaFoldDB" id="A0A5B7EC38"/>
<keyword evidence="2" id="KW-1185">Reference proteome</keyword>
<proteinExistence type="predicted"/>
<evidence type="ECO:0000313" key="2">
    <source>
        <dbReference type="Proteomes" id="UP000324222"/>
    </source>
</evidence>
<dbReference type="Proteomes" id="UP000324222">
    <property type="component" value="Unassembled WGS sequence"/>
</dbReference>
<sequence length="35" mass="4014">MAELIISFAVLPMQIELVSVTKSIFCSMSDYWGFR</sequence>
<accession>A0A5B7EC38</accession>
<evidence type="ECO:0000313" key="1">
    <source>
        <dbReference type="EMBL" id="MPC30939.1"/>
    </source>
</evidence>
<organism evidence="1 2">
    <name type="scientific">Portunus trituberculatus</name>
    <name type="common">Swimming crab</name>
    <name type="synonym">Neptunus trituberculatus</name>
    <dbReference type="NCBI Taxonomy" id="210409"/>
    <lineage>
        <taxon>Eukaryota</taxon>
        <taxon>Metazoa</taxon>
        <taxon>Ecdysozoa</taxon>
        <taxon>Arthropoda</taxon>
        <taxon>Crustacea</taxon>
        <taxon>Multicrustacea</taxon>
        <taxon>Malacostraca</taxon>
        <taxon>Eumalacostraca</taxon>
        <taxon>Eucarida</taxon>
        <taxon>Decapoda</taxon>
        <taxon>Pleocyemata</taxon>
        <taxon>Brachyura</taxon>
        <taxon>Eubrachyura</taxon>
        <taxon>Portunoidea</taxon>
        <taxon>Portunidae</taxon>
        <taxon>Portuninae</taxon>
        <taxon>Portunus</taxon>
    </lineage>
</organism>
<name>A0A5B7EC38_PORTR</name>
<protein>
    <submittedName>
        <fullName evidence="1">Uncharacterized protein</fullName>
    </submittedName>
</protein>
<comment type="caution">
    <text evidence="1">The sequence shown here is derived from an EMBL/GenBank/DDBJ whole genome shotgun (WGS) entry which is preliminary data.</text>
</comment>
<gene>
    <name evidence="1" type="ORF">E2C01_024211</name>
</gene>